<feature type="transmembrane region" description="Helical" evidence="6">
    <location>
        <begin position="350"/>
        <end position="374"/>
    </location>
</feature>
<proteinExistence type="predicted"/>
<evidence type="ECO:0000256" key="4">
    <source>
        <dbReference type="ARBA" id="ARBA00022989"/>
    </source>
</evidence>
<sequence length="449" mass="48501">MLMRSWLQSVSVYRDRRVLSLLFLGFSSGLPFGVLADPLSAWLVDEGVSKTTIGLFALVSLPYALKFLWAPVMDKLAVPGLTRLFGRRRGWVLLSQFLLLGAIFGMGLTQPGIDPLWTAIFALAVAFSSASQDIVVDAYRIEILADDQLAAGAATAVFGWRLGQVGTAAAGLIFADLFPWQMVFFAMAALVGVGIVAILLNPEPAVEMTPEAEQREQAVEDFLERKQHLAKPVAEALAWVYGAVVCPFTDFMTRRGWITILAFILLYKYGDAILGVMKTPFFLEIGFSKTEIAAVAKVFGFNAIIAGGILGGVVLARFGILRGLLACGVLMAASNLVFVVQAWMGPDVRMLAVTIAVENITTGMGTTAFVAYLSSLCTVAYTATQYALLTSFMAFSRTVMSSSAGWLADHVAWTTFFVLTTVAALPGLVLLVWMIRRFPPPPANRAAKP</sequence>
<evidence type="ECO:0000313" key="8">
    <source>
        <dbReference type="EMBL" id="CAI78597.1"/>
    </source>
</evidence>
<name>Q2YZW9_9BACT</name>
<evidence type="ECO:0000256" key="5">
    <source>
        <dbReference type="ARBA" id="ARBA00023136"/>
    </source>
</evidence>
<dbReference type="InterPro" id="IPR011701">
    <property type="entry name" value="MFS"/>
</dbReference>
<feature type="transmembrane region" description="Helical" evidence="6">
    <location>
        <begin position="90"/>
        <end position="110"/>
    </location>
</feature>
<keyword evidence="4 6" id="KW-1133">Transmembrane helix</keyword>
<keyword evidence="3 6" id="KW-0812">Transmembrane</keyword>
<feature type="transmembrane region" description="Helical" evidence="6">
    <location>
        <begin position="52"/>
        <end position="69"/>
    </location>
</feature>
<evidence type="ECO:0000256" key="1">
    <source>
        <dbReference type="ARBA" id="ARBA00004141"/>
    </source>
</evidence>
<dbReference type="NCBIfam" id="TIGR00901">
    <property type="entry name" value="2A0125"/>
    <property type="match status" value="1"/>
</dbReference>
<reference evidence="8" key="1">
    <citation type="journal article" date="2005" name="Environ. Microbiol.">
        <title>Lateral gene transfer and phylogenetic assignment of environmental fosmid clones.</title>
        <authorList>
            <person name="Nesbo C.L."/>
            <person name="Boucher Y."/>
            <person name="Dlutek M."/>
            <person name="Doolittle F.W."/>
        </authorList>
    </citation>
    <scope>NUCLEOTIDE SEQUENCE</scope>
</reference>
<feature type="transmembrane region" description="Helical" evidence="6">
    <location>
        <begin position="257"/>
        <end position="277"/>
    </location>
</feature>
<evidence type="ECO:0000259" key="7">
    <source>
        <dbReference type="PROSITE" id="PS50850"/>
    </source>
</evidence>
<feature type="domain" description="Major facilitator superfamily (MFS) profile" evidence="7">
    <location>
        <begin position="17"/>
        <end position="438"/>
    </location>
</feature>
<evidence type="ECO:0000256" key="2">
    <source>
        <dbReference type="ARBA" id="ARBA00022448"/>
    </source>
</evidence>
<feature type="transmembrane region" description="Helical" evidence="6">
    <location>
        <begin position="323"/>
        <end position="344"/>
    </location>
</feature>
<dbReference type="CDD" id="cd17486">
    <property type="entry name" value="MFS_AmpG_like"/>
    <property type="match status" value="1"/>
</dbReference>
<feature type="transmembrane region" description="Helical" evidence="6">
    <location>
        <begin position="413"/>
        <end position="435"/>
    </location>
</feature>
<dbReference type="AlphaFoldDB" id="Q2YZW9"/>
<dbReference type="PROSITE" id="PS50850">
    <property type="entry name" value="MFS"/>
    <property type="match status" value="1"/>
</dbReference>
<dbReference type="PANTHER" id="PTHR12778:SF10">
    <property type="entry name" value="MAJOR FACILITATOR SUPERFAMILY DOMAIN-CONTAINING PROTEIN 3"/>
    <property type="match status" value="1"/>
</dbReference>
<organism evidence="8">
    <name type="scientific">uncultured Aminicenantes bacterium</name>
    <dbReference type="NCBI Taxonomy" id="174294"/>
    <lineage>
        <taxon>Bacteria</taxon>
        <taxon>Candidatus Aminicenantota</taxon>
        <taxon>environmental samples</taxon>
    </lineage>
</organism>
<keyword evidence="5 6" id="KW-0472">Membrane</keyword>
<dbReference type="InterPro" id="IPR004752">
    <property type="entry name" value="AmpG_permease/AT-1"/>
</dbReference>
<dbReference type="Gene3D" id="1.20.1250.20">
    <property type="entry name" value="MFS general substrate transporter like domains"/>
    <property type="match status" value="2"/>
</dbReference>
<dbReference type="Pfam" id="PF07690">
    <property type="entry name" value="MFS_1"/>
    <property type="match status" value="2"/>
</dbReference>
<dbReference type="SUPFAM" id="SSF103473">
    <property type="entry name" value="MFS general substrate transporter"/>
    <property type="match status" value="1"/>
</dbReference>
<evidence type="ECO:0000256" key="6">
    <source>
        <dbReference type="SAM" id="Phobius"/>
    </source>
</evidence>
<dbReference type="GO" id="GO:0016020">
    <property type="term" value="C:membrane"/>
    <property type="evidence" value="ECO:0007669"/>
    <property type="project" value="UniProtKB-SubCell"/>
</dbReference>
<feature type="transmembrane region" description="Helical" evidence="6">
    <location>
        <begin position="180"/>
        <end position="200"/>
    </location>
</feature>
<evidence type="ECO:0000256" key="3">
    <source>
        <dbReference type="ARBA" id="ARBA00022692"/>
    </source>
</evidence>
<dbReference type="InterPro" id="IPR020846">
    <property type="entry name" value="MFS_dom"/>
</dbReference>
<comment type="subcellular location">
    <subcellularLocation>
        <location evidence="1">Membrane</location>
        <topology evidence="1">Multi-pass membrane protein</topology>
    </subcellularLocation>
</comment>
<protein>
    <recommendedName>
        <fullName evidence="7">Major facilitator superfamily (MFS) profile domain-containing protein</fullName>
    </recommendedName>
</protein>
<accession>Q2YZW9</accession>
<dbReference type="GO" id="GO:0022857">
    <property type="term" value="F:transmembrane transporter activity"/>
    <property type="evidence" value="ECO:0007669"/>
    <property type="project" value="InterPro"/>
</dbReference>
<dbReference type="InterPro" id="IPR036259">
    <property type="entry name" value="MFS_trans_sf"/>
</dbReference>
<feature type="transmembrane region" description="Helical" evidence="6">
    <location>
        <begin position="386"/>
        <end position="407"/>
    </location>
</feature>
<dbReference type="EMBL" id="AJ937765">
    <property type="protein sequence ID" value="CAI78597.1"/>
    <property type="molecule type" value="Genomic_DNA"/>
</dbReference>
<feature type="transmembrane region" description="Helical" evidence="6">
    <location>
        <begin position="292"/>
        <end position="316"/>
    </location>
</feature>
<dbReference type="PANTHER" id="PTHR12778">
    <property type="entry name" value="SOLUTE CARRIER FAMILY 33 ACETYL-COA TRANSPORTER -RELATED"/>
    <property type="match status" value="1"/>
</dbReference>
<keyword evidence="2" id="KW-0813">Transport</keyword>